<name>A0A2H5QW17_CITUN</name>
<evidence type="ECO:0000256" key="1">
    <source>
        <dbReference type="ARBA" id="ARBA00009861"/>
    </source>
</evidence>
<dbReference type="AlphaFoldDB" id="A0A2H5QW17"/>
<evidence type="ECO:0000313" key="5">
    <source>
        <dbReference type="Proteomes" id="UP000236630"/>
    </source>
</evidence>
<organism evidence="4 5">
    <name type="scientific">Citrus unshiu</name>
    <name type="common">Satsuma mandarin</name>
    <name type="synonym">Citrus nobilis var. unshiu</name>
    <dbReference type="NCBI Taxonomy" id="55188"/>
    <lineage>
        <taxon>Eukaryota</taxon>
        <taxon>Viridiplantae</taxon>
        <taxon>Streptophyta</taxon>
        <taxon>Embryophyta</taxon>
        <taxon>Tracheophyta</taxon>
        <taxon>Spermatophyta</taxon>
        <taxon>Magnoliopsida</taxon>
        <taxon>eudicotyledons</taxon>
        <taxon>Gunneridae</taxon>
        <taxon>Pentapetalae</taxon>
        <taxon>rosids</taxon>
        <taxon>malvids</taxon>
        <taxon>Sapindales</taxon>
        <taxon>Rutaceae</taxon>
        <taxon>Aurantioideae</taxon>
        <taxon>Citrus</taxon>
    </lineage>
</organism>
<keyword evidence="2" id="KW-0808">Transferase</keyword>
<dbReference type="FunFam" id="3.30.559.10:FF:000015">
    <property type="entry name" value="Spermidine hydroxycinnamoyl transferase"/>
    <property type="match status" value="1"/>
</dbReference>
<dbReference type="InterPro" id="IPR023213">
    <property type="entry name" value="CAT-like_dom_sf"/>
</dbReference>
<dbReference type="InterPro" id="IPR050317">
    <property type="entry name" value="Plant_Fungal_Acyltransferase"/>
</dbReference>
<proteinExistence type="inferred from homology"/>
<dbReference type="GO" id="GO:0016747">
    <property type="term" value="F:acyltransferase activity, transferring groups other than amino-acyl groups"/>
    <property type="evidence" value="ECO:0007669"/>
    <property type="project" value="TreeGrafter"/>
</dbReference>
<evidence type="ECO:0000256" key="2">
    <source>
        <dbReference type="ARBA" id="ARBA00022679"/>
    </source>
</evidence>
<gene>
    <name evidence="4" type="ORF">CUMW_267110</name>
</gene>
<accession>A0A2H5QW17</accession>
<protein>
    <submittedName>
        <fullName evidence="4">Uncharacterized protein</fullName>
    </submittedName>
</protein>
<evidence type="ECO:0000313" key="4">
    <source>
        <dbReference type="EMBL" id="GAY68810.1"/>
    </source>
</evidence>
<comment type="caution">
    <text evidence="4">The sequence shown here is derived from an EMBL/GenBank/DDBJ whole genome shotgun (WGS) entry which is preliminary data.</text>
</comment>
<evidence type="ECO:0000256" key="3">
    <source>
        <dbReference type="ARBA" id="ARBA00023315"/>
    </source>
</evidence>
<dbReference type="PANTHER" id="PTHR31642">
    <property type="entry name" value="TRICHOTHECENE 3-O-ACETYLTRANSFERASE"/>
    <property type="match status" value="1"/>
</dbReference>
<reference evidence="4 5" key="1">
    <citation type="journal article" date="2017" name="Front. Genet.">
        <title>Draft sequencing of the heterozygous diploid genome of Satsuma (Citrus unshiu Marc.) using a hybrid assembly approach.</title>
        <authorList>
            <person name="Shimizu T."/>
            <person name="Tanizawa Y."/>
            <person name="Mochizuki T."/>
            <person name="Nagasaki H."/>
            <person name="Yoshioka T."/>
            <person name="Toyoda A."/>
            <person name="Fujiyama A."/>
            <person name="Kaminuma E."/>
            <person name="Nakamura Y."/>
        </authorList>
    </citation>
    <scope>NUCLEOTIDE SEQUENCE [LARGE SCALE GENOMIC DNA]</scope>
    <source>
        <strain evidence="5">cv. Miyagawa wase</strain>
    </source>
</reference>
<keyword evidence="5" id="KW-1185">Reference proteome</keyword>
<comment type="similarity">
    <text evidence="1">Belongs to the plant acyltransferase family.</text>
</comment>
<dbReference type="STRING" id="55188.A0A2H5QW17"/>
<dbReference type="Pfam" id="PF02458">
    <property type="entry name" value="Transferase"/>
    <property type="match status" value="1"/>
</dbReference>
<sequence>MEIHVKESTMIQPAQDTPKHCLRMSVLDLLMPSEHIPAVYFYRRPNGSSKFFEAGLLKEALSKVLVAFYPLAGRLTKDENGRTEIRCNGEGVLFVEAQANCVIDDFGDFESSLKLMQLVPTVDDTKDASFYPLFMTQVTHFKCGGVCIGVMTYHTLIDGTATYHFIKSWAEMTRGIPVTIPPFFDRTILDVGVPKSPAFHHIEYDPPPSMNDPTQNPGTISTAILKLSLDQMKILKEKSKKDHESATKYTRFEIVAAHIWRCVCKARGLSVDQATKLDIPTSGRFKLNPKIPCEYWGNVVFSTTPIALAGDIQSESLNYSTERIHKALKLMDDKYMKSALAFLKQQPDLKVFMRDAKTFNCPNLVITKLADMPMYDVNFGWGPPFLTRPVNANMDGEVCILPSPNDDGGWSVVIDLETNHLQLFKKLFYGIFP</sequence>
<dbReference type="EMBL" id="BDQV01000983">
    <property type="protein sequence ID" value="GAY68810.1"/>
    <property type="molecule type" value="Genomic_DNA"/>
</dbReference>
<keyword evidence="3" id="KW-0012">Acyltransferase</keyword>
<dbReference type="PANTHER" id="PTHR31642:SF11">
    <property type="entry name" value="SHIKIMATE O-HYDROXYCINNAMOYLTRANSFERASE"/>
    <property type="match status" value="1"/>
</dbReference>
<dbReference type="Proteomes" id="UP000236630">
    <property type="component" value="Unassembled WGS sequence"/>
</dbReference>
<dbReference type="Gene3D" id="3.30.559.10">
    <property type="entry name" value="Chloramphenicol acetyltransferase-like domain"/>
    <property type="match status" value="2"/>
</dbReference>